<evidence type="ECO:0000313" key="6">
    <source>
        <dbReference type="EMBL" id="KAK1788950.1"/>
    </source>
</evidence>
<dbReference type="Gene3D" id="6.10.250.590">
    <property type="match status" value="1"/>
</dbReference>
<evidence type="ECO:0000256" key="4">
    <source>
        <dbReference type="SAM" id="SignalP"/>
    </source>
</evidence>
<accession>A0AAD8YXV2</accession>
<keyword evidence="7" id="KW-1185">Reference proteome</keyword>
<evidence type="ECO:0000259" key="5">
    <source>
        <dbReference type="PROSITE" id="PS00260"/>
    </source>
</evidence>
<keyword evidence="4" id="KW-0732">Signal</keyword>
<protein>
    <recommendedName>
        <fullName evidence="5">Glucagon / GIP / secretin / VIP family domain-containing protein</fullName>
    </recommendedName>
</protein>
<dbReference type="PROSITE" id="PS00260">
    <property type="entry name" value="GLUCAGON"/>
    <property type="match status" value="1"/>
</dbReference>
<dbReference type="InterPro" id="IPR000532">
    <property type="entry name" value="Glucagon_GIP_secretin_VIP"/>
</dbReference>
<dbReference type="PANTHER" id="PTHR11418">
    <property type="entry name" value="GLUCAGON"/>
    <property type="match status" value="1"/>
</dbReference>
<dbReference type="Proteomes" id="UP001239994">
    <property type="component" value="Unassembled WGS sequence"/>
</dbReference>
<evidence type="ECO:0000256" key="2">
    <source>
        <dbReference type="ARBA" id="ARBA00008369"/>
    </source>
</evidence>
<comment type="similarity">
    <text evidence="2">Belongs to the glucagon family.</text>
</comment>
<evidence type="ECO:0000256" key="3">
    <source>
        <dbReference type="ARBA" id="ARBA00022525"/>
    </source>
</evidence>
<feature type="chain" id="PRO_5042010642" description="Glucagon / GIP / secretin / VIP family domain-containing protein" evidence="4">
    <location>
        <begin position="24"/>
        <end position="83"/>
    </location>
</feature>
<gene>
    <name evidence="6" type="ORF">P4O66_014947</name>
</gene>
<evidence type="ECO:0000313" key="7">
    <source>
        <dbReference type="Proteomes" id="UP001239994"/>
    </source>
</evidence>
<dbReference type="AlphaFoldDB" id="A0AAD8YXV2"/>
<dbReference type="PANTHER" id="PTHR11418:SF0">
    <property type="entry name" value="PRO-GLUCAGON"/>
    <property type="match status" value="1"/>
</dbReference>
<evidence type="ECO:0000256" key="1">
    <source>
        <dbReference type="ARBA" id="ARBA00004613"/>
    </source>
</evidence>
<dbReference type="GO" id="GO:0005179">
    <property type="term" value="F:hormone activity"/>
    <property type="evidence" value="ECO:0007669"/>
    <property type="project" value="InterPro"/>
</dbReference>
<dbReference type="GO" id="GO:0042594">
    <property type="term" value="P:response to starvation"/>
    <property type="evidence" value="ECO:0007669"/>
    <property type="project" value="TreeGrafter"/>
</dbReference>
<reference evidence="6" key="1">
    <citation type="submission" date="2023-03" db="EMBL/GenBank/DDBJ databases">
        <title>Electrophorus voltai genome.</title>
        <authorList>
            <person name="Bian C."/>
        </authorList>
    </citation>
    <scope>NUCLEOTIDE SEQUENCE</scope>
    <source>
        <strain evidence="6">CB-2022</strain>
        <tissue evidence="6">Muscle</tissue>
    </source>
</reference>
<dbReference type="InterPro" id="IPR015550">
    <property type="entry name" value="Glucagon"/>
</dbReference>
<comment type="caution">
    <text evidence="6">The sequence shown here is derived from an EMBL/GenBank/DDBJ whole genome shotgun (WGS) entry which is preliminary data.</text>
</comment>
<comment type="subcellular location">
    <subcellularLocation>
        <location evidence="1">Secreted</location>
    </subcellularLocation>
</comment>
<sequence length="83" mass="9423">NRMKGIFSLAGLLLLVTVQSSWQFPAQDIEENSSVKLNTLAFISTQTRRHADGTYTSDVSSYLRDQVAKEFVSWLKTARGRRE</sequence>
<feature type="non-terminal residue" evidence="6">
    <location>
        <position position="83"/>
    </location>
</feature>
<feature type="domain" description="Glucagon / GIP / secretin / VIP family" evidence="5">
    <location>
        <begin position="50"/>
        <end position="72"/>
    </location>
</feature>
<dbReference type="GO" id="GO:0005576">
    <property type="term" value="C:extracellular region"/>
    <property type="evidence" value="ECO:0007669"/>
    <property type="project" value="UniProtKB-SubCell"/>
</dbReference>
<proteinExistence type="inferred from homology"/>
<name>A0AAD8YXV2_9TELE</name>
<feature type="signal peptide" evidence="4">
    <location>
        <begin position="1"/>
        <end position="23"/>
    </location>
</feature>
<dbReference type="GO" id="GO:0031769">
    <property type="term" value="F:glucagon receptor binding"/>
    <property type="evidence" value="ECO:0007669"/>
    <property type="project" value="TreeGrafter"/>
</dbReference>
<keyword evidence="3" id="KW-0964">Secreted</keyword>
<dbReference type="EMBL" id="JAROKS010000022">
    <property type="protein sequence ID" value="KAK1788950.1"/>
    <property type="molecule type" value="Genomic_DNA"/>
</dbReference>
<organism evidence="6 7">
    <name type="scientific">Electrophorus voltai</name>
    <dbReference type="NCBI Taxonomy" id="2609070"/>
    <lineage>
        <taxon>Eukaryota</taxon>
        <taxon>Metazoa</taxon>
        <taxon>Chordata</taxon>
        <taxon>Craniata</taxon>
        <taxon>Vertebrata</taxon>
        <taxon>Euteleostomi</taxon>
        <taxon>Actinopterygii</taxon>
        <taxon>Neopterygii</taxon>
        <taxon>Teleostei</taxon>
        <taxon>Ostariophysi</taxon>
        <taxon>Gymnotiformes</taxon>
        <taxon>Gymnotoidei</taxon>
        <taxon>Gymnotidae</taxon>
        <taxon>Electrophorus</taxon>
    </lineage>
</organism>
<dbReference type="SMART" id="SM00070">
    <property type="entry name" value="GLUCA"/>
    <property type="match status" value="1"/>
</dbReference>